<evidence type="ECO:0000313" key="1">
    <source>
        <dbReference type="EMBL" id="MCU4717521.1"/>
    </source>
</evidence>
<evidence type="ECO:0000313" key="2">
    <source>
        <dbReference type="EMBL" id="MCU4726685.1"/>
    </source>
</evidence>
<sequence length="218" mass="24502">MHAFRDVATAAYCPRKLYYRRRDPDVGESIPSGVQDRRQLAFEYEKLLTEDTELLAAPIEVTPTTFRSRVGCLKAGLDAWDELVDPPASEVLLEGKDARGIAHKVLERPLAPSLVFAGRPPEQGVWEPQSVHLVAAALALAWEREQPVERAFAEYPAYGVIREIELSARRRSQYRAALRTAESIDGPPNRTENREKCQPCEYRDGCGVRTRSLRSLLG</sequence>
<evidence type="ECO:0000313" key="4">
    <source>
        <dbReference type="Proteomes" id="UP001209746"/>
    </source>
</evidence>
<keyword evidence="3" id="KW-1185">Reference proteome</keyword>
<gene>
    <name evidence="2" type="ORF">OB914_06850</name>
    <name evidence="1" type="ORF">OB916_05515</name>
</gene>
<dbReference type="Proteomes" id="UP001209746">
    <property type="component" value="Unassembled WGS sequence"/>
</dbReference>
<protein>
    <recommendedName>
        <fullName evidence="5">Dna2/Cas4 domain-containing protein</fullName>
    </recommendedName>
</protein>
<dbReference type="AlphaFoldDB" id="A0AAE3IA27"/>
<accession>A0AAE3IA27</accession>
<dbReference type="EMBL" id="JAOPKC010000003">
    <property type="protein sequence ID" value="MCU4717521.1"/>
    <property type="molecule type" value="Genomic_DNA"/>
</dbReference>
<dbReference type="EMBL" id="JAOPKD010000004">
    <property type="protein sequence ID" value="MCU4726685.1"/>
    <property type="molecule type" value="Genomic_DNA"/>
</dbReference>
<dbReference type="RefSeq" id="WP_315908284.1">
    <property type="nucleotide sequence ID" value="NZ_JAOPKC010000003.1"/>
</dbReference>
<evidence type="ECO:0008006" key="5">
    <source>
        <dbReference type="Google" id="ProtNLM"/>
    </source>
</evidence>
<dbReference type="Proteomes" id="UP001208186">
    <property type="component" value="Unassembled WGS sequence"/>
</dbReference>
<name>A0AAE3IA27_9EURY</name>
<organism evidence="2 4">
    <name type="scientific">Halapricum hydrolyticum</name>
    <dbReference type="NCBI Taxonomy" id="2979991"/>
    <lineage>
        <taxon>Archaea</taxon>
        <taxon>Methanobacteriati</taxon>
        <taxon>Methanobacteriota</taxon>
        <taxon>Stenosarchaea group</taxon>
        <taxon>Halobacteria</taxon>
        <taxon>Halobacteriales</taxon>
        <taxon>Haloarculaceae</taxon>
        <taxon>Halapricum</taxon>
    </lineage>
</organism>
<evidence type="ECO:0000313" key="3">
    <source>
        <dbReference type="Proteomes" id="UP001208186"/>
    </source>
</evidence>
<reference evidence="2" key="1">
    <citation type="submission" date="2023-02" db="EMBL/GenBank/DDBJ databases">
        <title>Enrichment on poylsaccharides allowed isolation of novel metabolic and taxonomic groups of Haloarchaea.</title>
        <authorList>
            <person name="Sorokin D.Y."/>
            <person name="Elcheninov A.G."/>
            <person name="Khizhniak T.V."/>
            <person name="Kolganova T.V."/>
            <person name="Kublanov I.V."/>
        </authorList>
    </citation>
    <scope>NUCLEOTIDE SEQUENCE</scope>
    <source>
        <strain evidence="1 3">HArc-curdl5-1</strain>
        <strain evidence="2">HArc-curdl7</strain>
    </source>
</reference>
<proteinExistence type="predicted"/>
<comment type="caution">
    <text evidence="2">The sequence shown here is derived from an EMBL/GenBank/DDBJ whole genome shotgun (WGS) entry which is preliminary data.</text>
</comment>